<protein>
    <submittedName>
        <fullName evidence="1">DUF488 domain-containing protein</fullName>
    </submittedName>
</protein>
<name>A0AAE4Z8U4_9BACT</name>
<gene>
    <name evidence="1" type="ORF">GWO12_11865</name>
</gene>
<dbReference type="Proteomes" id="UP000702544">
    <property type="component" value="Unassembled WGS sequence"/>
</dbReference>
<dbReference type="AlphaFoldDB" id="A0AAE4Z8U4"/>
<dbReference type="EMBL" id="JAACAK010000096">
    <property type="protein sequence ID" value="NIR75788.1"/>
    <property type="molecule type" value="Genomic_DNA"/>
</dbReference>
<evidence type="ECO:0000313" key="2">
    <source>
        <dbReference type="Proteomes" id="UP000702544"/>
    </source>
</evidence>
<proteinExistence type="predicted"/>
<dbReference type="PIRSF" id="PIRSF024492">
    <property type="entry name" value="UCP024492"/>
    <property type="match status" value="1"/>
</dbReference>
<dbReference type="InterPro" id="IPR007438">
    <property type="entry name" value="DUF488"/>
</dbReference>
<comment type="caution">
    <text evidence="1">The sequence shown here is derived from an EMBL/GenBank/DDBJ whole genome shotgun (WGS) entry which is preliminary data.</text>
</comment>
<dbReference type="PANTHER" id="PTHR39337">
    <property type="entry name" value="BLR5642 PROTEIN"/>
    <property type="match status" value="1"/>
</dbReference>
<accession>A0AAE4Z8U4</accession>
<sequence>MSSANPVFTIGHSTRSTDELIALLNEHGVARLLDVRRFPGSRRHPHFSREALAASLGAVGIEYAHEPGLGGRRKGRSDSPHTAWRVAGFRAYADHMESDEFRAAFSRLVDRAEAKRTAIMCAEATPWRCHRQLIADALTARGHEVLHILGPGRTQPHALNPAARLLPDGRLLYPADGDEQMKLFDPDEPSPTD</sequence>
<dbReference type="PANTHER" id="PTHR39337:SF1">
    <property type="entry name" value="BLR5642 PROTEIN"/>
    <property type="match status" value="1"/>
</dbReference>
<evidence type="ECO:0000313" key="1">
    <source>
        <dbReference type="EMBL" id="NIR75788.1"/>
    </source>
</evidence>
<organism evidence="1 2">
    <name type="scientific">Candidatus Kutchimonas denitrificans</name>
    <dbReference type="NCBI Taxonomy" id="3056748"/>
    <lineage>
        <taxon>Bacteria</taxon>
        <taxon>Pseudomonadati</taxon>
        <taxon>Gemmatimonadota</taxon>
        <taxon>Gemmatimonadia</taxon>
        <taxon>Candidatus Palauibacterales</taxon>
        <taxon>Candidatus Palauibacteraceae</taxon>
        <taxon>Candidatus Kutchimonas</taxon>
    </lineage>
</organism>
<reference evidence="1 2" key="1">
    <citation type="submission" date="2020-01" db="EMBL/GenBank/DDBJ databases">
        <title>Genomes assembled from Gulf of Kutch pelagic sediment metagenomes.</title>
        <authorList>
            <person name="Chandrashekar M."/>
            <person name="Mahajan M.S."/>
            <person name="Dave K.J."/>
            <person name="Vatsa P."/>
            <person name="Nathani N.M."/>
        </authorList>
    </citation>
    <scope>NUCLEOTIDE SEQUENCE [LARGE SCALE GENOMIC DNA]</scope>
    <source>
        <strain evidence="1">KS3-K002</strain>
    </source>
</reference>
<dbReference type="InterPro" id="IPR014519">
    <property type="entry name" value="UCP024492"/>
</dbReference>
<dbReference type="Pfam" id="PF04343">
    <property type="entry name" value="DUF488"/>
    <property type="match status" value="1"/>
</dbReference>